<dbReference type="Gene3D" id="3.90.550.10">
    <property type="entry name" value="Spore Coat Polysaccharide Biosynthesis Protein SpsA, Chain A"/>
    <property type="match status" value="1"/>
</dbReference>
<dbReference type="SUPFAM" id="SSF53448">
    <property type="entry name" value="Nucleotide-diphospho-sugar transferases"/>
    <property type="match status" value="1"/>
</dbReference>
<feature type="transmembrane region" description="Helical" evidence="1">
    <location>
        <begin position="263"/>
        <end position="284"/>
    </location>
</feature>
<dbReference type="EC" id="2.4.1.-" evidence="4"/>
<dbReference type="EMBL" id="LGUC01000001">
    <property type="protein sequence ID" value="KPN32325.1"/>
    <property type="molecule type" value="Genomic_DNA"/>
</dbReference>
<evidence type="ECO:0000259" key="3">
    <source>
        <dbReference type="Pfam" id="PF13632"/>
    </source>
</evidence>
<dbReference type="Pfam" id="PF13632">
    <property type="entry name" value="Glyco_trans_2_3"/>
    <property type="match status" value="1"/>
</dbReference>
<dbReference type="Proteomes" id="UP000050535">
    <property type="component" value="Unassembled WGS sequence"/>
</dbReference>
<keyword evidence="4" id="KW-0808">Transferase</keyword>
<dbReference type="InterPro" id="IPR029044">
    <property type="entry name" value="Nucleotide-diphossugar_trans"/>
</dbReference>
<dbReference type="STRING" id="699431.SY89_03093"/>
<keyword evidence="1" id="KW-1133">Transmembrane helix</keyword>
<dbReference type="CDD" id="cd04186">
    <property type="entry name" value="GT_2_like_c"/>
    <property type="match status" value="1"/>
</dbReference>
<dbReference type="OrthoDB" id="46222at2157"/>
<evidence type="ECO:0000259" key="2">
    <source>
        <dbReference type="Pfam" id="PF00535"/>
    </source>
</evidence>
<dbReference type="Pfam" id="PF00535">
    <property type="entry name" value="Glycos_transf_2"/>
    <property type="match status" value="1"/>
</dbReference>
<keyword evidence="1" id="KW-0812">Transmembrane</keyword>
<sequence length="348" mass="39216">MEQTRSENATHSPTVSAVIINYNTAELTKRCVDSLEESAYPITEILVVDNASDEADQDKLTASLSHTDLHFLSENRGFAGGCNYGVRKATGDYIFFLNSDAVIISDTVTKLVEDLKLSSVGAVVPQVRLEHDHDLIDKGIGALDELGFGWHPHHLRPVGAEEVPDETCETLWGSGCAMLVDCAVFDELGGFDEDFFMYVEDLEFCLRLQEDGWTVLYEPDSVVFHGFSQSVKQKVDYGKNSFQIYHQNINRAKMLTKHFPLTLLAKGLPILILSFLYWNLILAWRDGIVQATRAFSCELQYAVRGLREREAGRNMEWTTEIQSKSFAEYVGIGLDKEDFYKTVKDDNE</sequence>
<comment type="caution">
    <text evidence="4">The sequence shown here is derived from an EMBL/GenBank/DDBJ whole genome shotgun (WGS) entry which is preliminary data.</text>
</comment>
<organism evidence="4 5">
    <name type="scientific">Halolamina pelagica</name>
    <dbReference type="NCBI Taxonomy" id="699431"/>
    <lineage>
        <taxon>Archaea</taxon>
        <taxon>Methanobacteriati</taxon>
        <taxon>Methanobacteriota</taxon>
        <taxon>Stenosarchaea group</taxon>
        <taxon>Halobacteria</taxon>
        <taxon>Halobacteriales</taxon>
        <taxon>Haloferacaceae</taxon>
    </lineage>
</organism>
<feature type="domain" description="Glycosyltransferase 2-like" evidence="2">
    <location>
        <begin position="16"/>
        <end position="130"/>
    </location>
</feature>
<feature type="domain" description="Glycosyltransferase 2-like" evidence="3">
    <location>
        <begin position="172"/>
        <end position="284"/>
    </location>
</feature>
<keyword evidence="4" id="KW-0328">Glycosyltransferase</keyword>
<dbReference type="InterPro" id="IPR001173">
    <property type="entry name" value="Glyco_trans_2-like"/>
</dbReference>
<protein>
    <submittedName>
        <fullName evidence="4">Glycosyltransferase AglI</fullName>
        <ecNumber evidence="4">2.4.1.-</ecNumber>
    </submittedName>
</protein>
<evidence type="ECO:0000256" key="1">
    <source>
        <dbReference type="SAM" id="Phobius"/>
    </source>
</evidence>
<dbReference type="RefSeq" id="WP_080506710.1">
    <property type="nucleotide sequence ID" value="NZ_LGUC01000001.1"/>
</dbReference>
<reference evidence="5" key="1">
    <citation type="submission" date="2013-11" db="EMBL/GenBank/DDBJ databases">
        <authorList>
            <person name="Hoang H.T."/>
            <person name="Killian M.L."/>
            <person name="Madson D.M."/>
            <person name="Arruda P.H.E."/>
            <person name="Sun D."/>
            <person name="Schwartz K.J."/>
            <person name="Yoon K."/>
        </authorList>
    </citation>
    <scope>NUCLEOTIDE SEQUENCE [LARGE SCALE GENOMIC DNA]</scope>
    <source>
        <strain evidence="5">CDK2</strain>
    </source>
</reference>
<dbReference type="PANTHER" id="PTHR43179:SF7">
    <property type="entry name" value="RHAMNOSYLTRANSFERASE WBBL"/>
    <property type="match status" value="1"/>
</dbReference>
<dbReference type="PANTHER" id="PTHR43179">
    <property type="entry name" value="RHAMNOSYLTRANSFERASE WBBL"/>
    <property type="match status" value="1"/>
</dbReference>
<dbReference type="AlphaFoldDB" id="A0A0P7HF41"/>
<dbReference type="GO" id="GO:0016757">
    <property type="term" value="F:glycosyltransferase activity"/>
    <property type="evidence" value="ECO:0007669"/>
    <property type="project" value="UniProtKB-KW"/>
</dbReference>
<proteinExistence type="predicted"/>
<evidence type="ECO:0000313" key="5">
    <source>
        <dbReference type="Proteomes" id="UP000050535"/>
    </source>
</evidence>
<gene>
    <name evidence="4" type="primary">aglI_3</name>
    <name evidence="4" type="ORF">SY89_03093</name>
</gene>
<name>A0A0P7HF41_9EURY</name>
<evidence type="ECO:0000313" key="4">
    <source>
        <dbReference type="EMBL" id="KPN32325.1"/>
    </source>
</evidence>
<keyword evidence="1" id="KW-0472">Membrane</keyword>
<keyword evidence="5" id="KW-1185">Reference proteome</keyword>
<accession>A0A0P7HF41</accession>